<protein>
    <submittedName>
        <fullName evidence="1">Uncharacterized protein</fullName>
    </submittedName>
</protein>
<accession>A0ABT2MW13</accession>
<dbReference type="EMBL" id="JAMXFF010000040">
    <property type="protein sequence ID" value="MCT7968938.1"/>
    <property type="molecule type" value="Genomic_DNA"/>
</dbReference>
<reference evidence="1 2" key="1">
    <citation type="journal article" date="2022" name="Front. Microbiol.">
        <title>High genomic differentiation and limited gene flow indicate recent cryptic speciation within the genus Laspinema (cyanobacteria).</title>
        <authorList>
            <person name="Stanojkovic A."/>
            <person name="Skoupy S."/>
            <person name="Skaloud P."/>
            <person name="Dvorak P."/>
        </authorList>
    </citation>
    <scope>NUCLEOTIDE SEQUENCE [LARGE SCALE GENOMIC DNA]</scope>
    <source>
        <strain evidence="1 2">D2a</strain>
    </source>
</reference>
<comment type="caution">
    <text evidence="1">The sequence shown here is derived from an EMBL/GenBank/DDBJ whole genome shotgun (WGS) entry which is preliminary data.</text>
</comment>
<dbReference type="RefSeq" id="WP_368008418.1">
    <property type="nucleotide sequence ID" value="NZ_JAMXFF010000040.1"/>
</dbReference>
<evidence type="ECO:0000313" key="2">
    <source>
        <dbReference type="Proteomes" id="UP001525890"/>
    </source>
</evidence>
<sequence>MLAESGVGGSEFVTRIVDEFAGELDVAIATYKGSGKKFFHRLAEQLDVDISEPKLNREGEPVGERSLTMDELKEALLDRMNSDTLLIFPEARRLTTGVRYWLEDAISNGVRVCCFAVLNPKRDIFLDMIEVELEPPSEKHIREVMRSEAQARGLNLSESELADLAPQAGRSPLMAKQVIKRHSLGIHDEKAEHTQYINVTSLWLVFLISFSAMRYVGMGTGQRDIQIFGGLAFMLLMGLKQLGQIKGTRKRLGQ</sequence>
<gene>
    <name evidence="1" type="ORF">NG799_21745</name>
</gene>
<evidence type="ECO:0000313" key="1">
    <source>
        <dbReference type="EMBL" id="MCT7968938.1"/>
    </source>
</evidence>
<dbReference type="InterPro" id="IPR027417">
    <property type="entry name" value="P-loop_NTPase"/>
</dbReference>
<organism evidence="1 2">
    <name type="scientific">Laspinema palackyanum D2a</name>
    <dbReference type="NCBI Taxonomy" id="2953684"/>
    <lineage>
        <taxon>Bacteria</taxon>
        <taxon>Bacillati</taxon>
        <taxon>Cyanobacteriota</taxon>
        <taxon>Cyanophyceae</taxon>
        <taxon>Oscillatoriophycideae</taxon>
        <taxon>Oscillatoriales</taxon>
        <taxon>Laspinemataceae</taxon>
        <taxon>Laspinema</taxon>
        <taxon>Laspinema palackyanum</taxon>
    </lineage>
</organism>
<dbReference type="SUPFAM" id="SSF52540">
    <property type="entry name" value="P-loop containing nucleoside triphosphate hydrolases"/>
    <property type="match status" value="1"/>
</dbReference>
<dbReference type="Proteomes" id="UP001525890">
    <property type="component" value="Unassembled WGS sequence"/>
</dbReference>
<keyword evidence="2" id="KW-1185">Reference proteome</keyword>
<name>A0ABT2MW13_9CYAN</name>
<proteinExistence type="predicted"/>